<dbReference type="InterPro" id="IPR009056">
    <property type="entry name" value="Cyt_c-like_dom"/>
</dbReference>
<comment type="subcellular location">
    <subcellularLocation>
        <location evidence="2">Cell membrane</location>
        <topology evidence="2">Single-pass type II membrane protein</topology>
    </subcellularLocation>
</comment>
<keyword evidence="13 15" id="KW-0408">Iron</keyword>
<comment type="function">
    <text evidence="1">May be involved in electron transfer from bc1 complex to aa3.</text>
</comment>
<proteinExistence type="inferred from homology"/>
<comment type="similarity">
    <text evidence="3">Belongs to the cytochrome c family.</text>
</comment>
<feature type="transmembrane region" description="Helical" evidence="16">
    <location>
        <begin position="12"/>
        <end position="31"/>
    </location>
</feature>
<keyword evidence="5" id="KW-0813">Transport</keyword>
<dbReference type="GO" id="GO:0046872">
    <property type="term" value="F:metal ion binding"/>
    <property type="evidence" value="ECO:0007669"/>
    <property type="project" value="UniProtKB-KW"/>
</dbReference>
<keyword evidence="7 15" id="KW-0349">Heme</keyword>
<dbReference type="GO" id="GO:0020037">
    <property type="term" value="F:heme binding"/>
    <property type="evidence" value="ECO:0007669"/>
    <property type="project" value="InterPro"/>
</dbReference>
<accession>A0A0B7J2M1</accession>
<dbReference type="Gene3D" id="1.10.760.10">
    <property type="entry name" value="Cytochrome c-like domain"/>
    <property type="match status" value="1"/>
</dbReference>
<evidence type="ECO:0000256" key="1">
    <source>
        <dbReference type="ARBA" id="ARBA00002071"/>
    </source>
</evidence>
<evidence type="ECO:0000256" key="4">
    <source>
        <dbReference type="ARBA" id="ARBA00015074"/>
    </source>
</evidence>
<dbReference type="SUPFAM" id="SSF46626">
    <property type="entry name" value="Cytochrome c"/>
    <property type="match status" value="1"/>
</dbReference>
<protein>
    <recommendedName>
        <fullName evidence="4">Cytochrome c homolog</fullName>
    </recommendedName>
</protein>
<evidence type="ECO:0000259" key="17">
    <source>
        <dbReference type="PROSITE" id="PS51007"/>
    </source>
</evidence>
<evidence type="ECO:0000256" key="11">
    <source>
        <dbReference type="ARBA" id="ARBA00022982"/>
    </source>
</evidence>
<evidence type="ECO:0000313" key="19">
    <source>
        <dbReference type="Proteomes" id="UP000018149"/>
    </source>
</evidence>
<keyword evidence="11" id="KW-0249">Electron transport</keyword>
<evidence type="ECO:0000256" key="6">
    <source>
        <dbReference type="ARBA" id="ARBA00022475"/>
    </source>
</evidence>
<dbReference type="PROSITE" id="PS51007">
    <property type="entry name" value="CYTC"/>
    <property type="match status" value="1"/>
</dbReference>
<feature type="domain" description="Cytochrome c" evidence="17">
    <location>
        <begin position="72"/>
        <end position="172"/>
    </location>
</feature>
<dbReference type="PRINTS" id="PR00604">
    <property type="entry name" value="CYTCHRMECIAB"/>
</dbReference>
<dbReference type="InterPro" id="IPR036909">
    <property type="entry name" value="Cyt_c-like_dom_sf"/>
</dbReference>
<keyword evidence="14 16" id="KW-0472">Membrane</keyword>
<evidence type="ECO:0000256" key="12">
    <source>
        <dbReference type="ARBA" id="ARBA00022989"/>
    </source>
</evidence>
<keyword evidence="12 16" id="KW-1133">Transmembrane helix</keyword>
<name>A0A0B7J2M1_9RICK</name>
<dbReference type="GO" id="GO:0005886">
    <property type="term" value="C:plasma membrane"/>
    <property type="evidence" value="ECO:0007669"/>
    <property type="project" value="UniProtKB-SubCell"/>
</dbReference>
<sequence>MSGKELNKIVAAILFASLIAMMVGFVANILYKPNLQVLHRGYSIAVQESTENQDTTAIAQAPVNIPELMKTANADNGSQIAKKCLMCHSLDKDGPNKLGPHLWDVAGRPKASIADYKYSPALSKLGGVWDDDSLFAFLHKPSSYAPGTKMSFAGISKPQDIADVILFLKTYVHDK</sequence>
<dbReference type="KEGG" id="rmc:RMONA_04070"/>
<dbReference type="STRING" id="109232.RMONA_04070"/>
<dbReference type="EMBL" id="LN794217">
    <property type="protein sequence ID" value="CEO17200.1"/>
    <property type="molecule type" value="Genomic_DNA"/>
</dbReference>
<dbReference type="PANTHER" id="PTHR11961">
    <property type="entry name" value="CYTOCHROME C"/>
    <property type="match status" value="1"/>
</dbReference>
<keyword evidence="10" id="KW-0735">Signal-anchor</keyword>
<evidence type="ECO:0000256" key="5">
    <source>
        <dbReference type="ARBA" id="ARBA00022448"/>
    </source>
</evidence>
<evidence type="ECO:0000256" key="13">
    <source>
        <dbReference type="ARBA" id="ARBA00023004"/>
    </source>
</evidence>
<evidence type="ECO:0000256" key="2">
    <source>
        <dbReference type="ARBA" id="ARBA00004401"/>
    </source>
</evidence>
<dbReference type="HOGENOM" id="CLU_060944_4_0_5"/>
<keyword evidence="6" id="KW-1003">Cell membrane</keyword>
<dbReference type="AlphaFoldDB" id="A0A0B7J2M1"/>
<organism evidence="18 19">
    <name type="scientific">Rickettsia monacensis</name>
    <dbReference type="NCBI Taxonomy" id="109232"/>
    <lineage>
        <taxon>Bacteria</taxon>
        <taxon>Pseudomonadati</taxon>
        <taxon>Pseudomonadota</taxon>
        <taxon>Alphaproteobacteria</taxon>
        <taxon>Rickettsiales</taxon>
        <taxon>Rickettsiaceae</taxon>
        <taxon>Rickettsieae</taxon>
        <taxon>Rickettsia</taxon>
        <taxon>spotted fever group</taxon>
    </lineage>
</organism>
<evidence type="ECO:0000256" key="15">
    <source>
        <dbReference type="PROSITE-ProRule" id="PRU00433"/>
    </source>
</evidence>
<evidence type="ECO:0000256" key="10">
    <source>
        <dbReference type="ARBA" id="ARBA00022968"/>
    </source>
</evidence>
<dbReference type="Pfam" id="PF00034">
    <property type="entry name" value="Cytochrom_C"/>
    <property type="match status" value="1"/>
</dbReference>
<evidence type="ECO:0000256" key="14">
    <source>
        <dbReference type="ARBA" id="ARBA00023136"/>
    </source>
</evidence>
<evidence type="ECO:0000256" key="7">
    <source>
        <dbReference type="ARBA" id="ARBA00022617"/>
    </source>
</evidence>
<keyword evidence="19" id="KW-1185">Reference proteome</keyword>
<dbReference type="RefSeq" id="WP_023507670.1">
    <property type="nucleotide sequence ID" value="NZ_LN794217.1"/>
</dbReference>
<evidence type="ECO:0000256" key="8">
    <source>
        <dbReference type="ARBA" id="ARBA00022692"/>
    </source>
</evidence>
<evidence type="ECO:0000256" key="9">
    <source>
        <dbReference type="ARBA" id="ARBA00022723"/>
    </source>
</evidence>
<dbReference type="GO" id="GO:0009055">
    <property type="term" value="F:electron transfer activity"/>
    <property type="evidence" value="ECO:0007669"/>
    <property type="project" value="InterPro"/>
</dbReference>
<dbReference type="InterPro" id="IPR002327">
    <property type="entry name" value="Cyt_c_1A/1B"/>
</dbReference>
<gene>
    <name evidence="18" type="ORF">RMONA_04070</name>
</gene>
<evidence type="ECO:0000313" key="18">
    <source>
        <dbReference type="EMBL" id="CEO17200.1"/>
    </source>
</evidence>
<keyword evidence="9 15" id="KW-0479">Metal-binding</keyword>
<dbReference type="Proteomes" id="UP000018149">
    <property type="component" value="Chromosome I"/>
</dbReference>
<keyword evidence="8 16" id="KW-0812">Transmembrane</keyword>
<dbReference type="FunFam" id="1.10.760.10:FF:000026">
    <property type="entry name" value="Cytochrome C, membrane-bound"/>
    <property type="match status" value="1"/>
</dbReference>
<reference evidence="18 19" key="1">
    <citation type="submission" date="2015-01" db="EMBL/GenBank/DDBJ databases">
        <title>Draft genome sequence of Rickettsia monacensis strain IrR/Munich.</title>
        <authorList>
            <person name="Felsheim R.F."/>
            <person name="Johnson S.L."/>
            <person name="Kurtti T.J."/>
            <person name="Munderloh U.G."/>
        </authorList>
    </citation>
    <scope>NUCLEOTIDE SEQUENCE [LARGE SCALE GENOMIC DNA]</scope>
    <source>
        <strain evidence="18 19">IrR/Munich</strain>
    </source>
</reference>
<evidence type="ECO:0000256" key="3">
    <source>
        <dbReference type="ARBA" id="ARBA00006488"/>
    </source>
</evidence>
<evidence type="ECO:0000256" key="16">
    <source>
        <dbReference type="SAM" id="Phobius"/>
    </source>
</evidence>